<dbReference type="InterPro" id="IPR027417">
    <property type="entry name" value="P-loop_NTPase"/>
</dbReference>
<dbReference type="GO" id="GO:0016887">
    <property type="term" value="F:ATP hydrolysis activity"/>
    <property type="evidence" value="ECO:0007669"/>
    <property type="project" value="InterPro"/>
</dbReference>
<sequence>MSWDDYRRVREGAKVETTRRVVVHVAGVVQSLLIPALVIVVGLILALIAADPGDPSIQLRGSEGRTLVQLPPLPEGTDDASLAAWRASARGLLAILLAVALGLLLAISAIDSLRRRGIARLSAQFASSIRRLIHRQMYRFGQSALPTEGIGPIVDLFTREVDDLRDGFRAGLDGSWRHPVLAAGLVALAIALSWPLTLFLSVLGVLVAVIASALHRRSASTAEAAARDAEMKMSLLHEDLGQIRTVRVFGMESVDNRRFDEHLEDYRERDASRVGSEGRLGPGVVLVLGAASALGVGLIGLLTIAGRIDPPAALTLVATLGLLSGPALGWVRMRRALRRATRSAADVSRFLDRRPELLQMPNAKFLSPVRSRIVLENVTVEGPTGRRLLEGVSLELPAGSRTAIMGRDEDSKQALVCLLPRLLDPKVGRVRMDGHDLREVTLDSLRAQVATVFQSDLIFSDTVAFNIGLGDPSYDLPRLIEAAKNAHAHHVIQDLPQGYDTFVGPMGHYLRIDEQYRIALARAWLHDPSILIIEEPTVPLDETIKPLIDDAISRLCQGRTVLFLAHRLSTIRACERVVVLHNGRIEAIGSAKELQAESKLYRHLQYLEFNQFAAGGIEAGQMQE</sequence>
<dbReference type="PROSITE" id="PS50929">
    <property type="entry name" value="ABC_TM1F"/>
    <property type="match status" value="1"/>
</dbReference>
<protein>
    <submittedName>
        <fullName evidence="8">ABC transporter ATP-binding protein</fullName>
    </submittedName>
</protein>
<keyword evidence="9" id="KW-1185">Reference proteome</keyword>
<dbReference type="AlphaFoldDB" id="A0A432MME3"/>
<keyword evidence="8" id="KW-0547">Nucleotide-binding</keyword>
<dbReference type="Gene3D" id="1.20.1560.10">
    <property type="entry name" value="ABC transporter type 1, transmembrane domain"/>
    <property type="match status" value="1"/>
</dbReference>
<evidence type="ECO:0000313" key="9">
    <source>
        <dbReference type="Proteomes" id="UP000280296"/>
    </source>
</evidence>
<evidence type="ECO:0000256" key="4">
    <source>
        <dbReference type="ARBA" id="ARBA00023136"/>
    </source>
</evidence>
<keyword evidence="8" id="KW-0067">ATP-binding</keyword>
<dbReference type="SUPFAM" id="SSF52540">
    <property type="entry name" value="P-loop containing nucleoside triphosphate hydrolases"/>
    <property type="match status" value="1"/>
</dbReference>
<dbReference type="InterPro" id="IPR011527">
    <property type="entry name" value="ABC1_TM_dom"/>
</dbReference>
<dbReference type="GO" id="GO:0005524">
    <property type="term" value="F:ATP binding"/>
    <property type="evidence" value="ECO:0007669"/>
    <property type="project" value="UniProtKB-KW"/>
</dbReference>
<dbReference type="OrthoDB" id="9762778at2"/>
<organism evidence="8 9">
    <name type="scientific">Tautonia sociabilis</name>
    <dbReference type="NCBI Taxonomy" id="2080755"/>
    <lineage>
        <taxon>Bacteria</taxon>
        <taxon>Pseudomonadati</taxon>
        <taxon>Planctomycetota</taxon>
        <taxon>Planctomycetia</taxon>
        <taxon>Isosphaerales</taxon>
        <taxon>Isosphaeraceae</taxon>
        <taxon>Tautonia</taxon>
    </lineage>
</organism>
<evidence type="ECO:0000256" key="2">
    <source>
        <dbReference type="ARBA" id="ARBA00022692"/>
    </source>
</evidence>
<proteinExistence type="predicted"/>
<dbReference type="GO" id="GO:0140359">
    <property type="term" value="F:ABC-type transporter activity"/>
    <property type="evidence" value="ECO:0007669"/>
    <property type="project" value="InterPro"/>
</dbReference>
<reference evidence="8 9" key="1">
    <citation type="submission" date="2018-12" db="EMBL/GenBank/DDBJ databases">
        <authorList>
            <person name="Toschakov S.V."/>
        </authorList>
    </citation>
    <scope>NUCLEOTIDE SEQUENCE [LARGE SCALE GENOMIC DNA]</scope>
    <source>
        <strain evidence="8 9">GM2012</strain>
    </source>
</reference>
<accession>A0A432MME3</accession>
<dbReference type="PANTHER" id="PTHR24221">
    <property type="entry name" value="ATP-BINDING CASSETTE SUB-FAMILY B"/>
    <property type="match status" value="1"/>
</dbReference>
<evidence type="ECO:0000259" key="7">
    <source>
        <dbReference type="PROSITE" id="PS50929"/>
    </source>
</evidence>
<dbReference type="RefSeq" id="WP_126724530.1">
    <property type="nucleotide sequence ID" value="NZ_RYZH01000009.1"/>
</dbReference>
<dbReference type="PROSITE" id="PS50893">
    <property type="entry name" value="ABC_TRANSPORTER_2"/>
    <property type="match status" value="1"/>
</dbReference>
<feature type="transmembrane region" description="Helical" evidence="5">
    <location>
        <begin position="312"/>
        <end position="331"/>
    </location>
</feature>
<dbReference type="Gene3D" id="3.40.50.300">
    <property type="entry name" value="P-loop containing nucleotide triphosphate hydrolases"/>
    <property type="match status" value="1"/>
</dbReference>
<dbReference type="EMBL" id="RYZH01000009">
    <property type="protein sequence ID" value="RUL88603.1"/>
    <property type="molecule type" value="Genomic_DNA"/>
</dbReference>
<name>A0A432MME3_9BACT</name>
<keyword evidence="4 5" id="KW-0472">Membrane</keyword>
<dbReference type="InterPro" id="IPR036640">
    <property type="entry name" value="ABC1_TM_sf"/>
</dbReference>
<comment type="caution">
    <text evidence="8">The sequence shown here is derived from an EMBL/GenBank/DDBJ whole genome shotgun (WGS) entry which is preliminary data.</text>
</comment>
<dbReference type="PANTHER" id="PTHR24221:SF654">
    <property type="entry name" value="ATP-BINDING CASSETTE SUB-FAMILY B MEMBER 6"/>
    <property type="match status" value="1"/>
</dbReference>
<evidence type="ECO:0000313" key="8">
    <source>
        <dbReference type="EMBL" id="RUL88603.1"/>
    </source>
</evidence>
<feature type="transmembrane region" description="Helical" evidence="5">
    <location>
        <begin position="283"/>
        <end position="306"/>
    </location>
</feature>
<dbReference type="GO" id="GO:0005886">
    <property type="term" value="C:plasma membrane"/>
    <property type="evidence" value="ECO:0007669"/>
    <property type="project" value="UniProtKB-SubCell"/>
</dbReference>
<feature type="transmembrane region" description="Helical" evidence="5">
    <location>
        <begin position="91"/>
        <end position="110"/>
    </location>
</feature>
<evidence type="ECO:0000256" key="3">
    <source>
        <dbReference type="ARBA" id="ARBA00022989"/>
    </source>
</evidence>
<dbReference type="SUPFAM" id="SSF90123">
    <property type="entry name" value="ABC transporter transmembrane region"/>
    <property type="match status" value="1"/>
</dbReference>
<keyword evidence="2 5" id="KW-0812">Transmembrane</keyword>
<dbReference type="InterPro" id="IPR003439">
    <property type="entry name" value="ABC_transporter-like_ATP-bd"/>
</dbReference>
<feature type="transmembrane region" description="Helical" evidence="5">
    <location>
        <begin position="21"/>
        <end position="50"/>
    </location>
</feature>
<gene>
    <name evidence="8" type="ORF">TsocGM_06685</name>
</gene>
<feature type="domain" description="ABC transmembrane type-1" evidence="7">
    <location>
        <begin position="25"/>
        <end position="326"/>
    </location>
</feature>
<keyword evidence="3 5" id="KW-1133">Transmembrane helix</keyword>
<dbReference type="Pfam" id="PF00664">
    <property type="entry name" value="ABC_membrane"/>
    <property type="match status" value="1"/>
</dbReference>
<evidence type="ECO:0000256" key="5">
    <source>
        <dbReference type="SAM" id="Phobius"/>
    </source>
</evidence>
<dbReference type="InterPro" id="IPR039421">
    <property type="entry name" value="Type_1_exporter"/>
</dbReference>
<dbReference type="Pfam" id="PF00005">
    <property type="entry name" value="ABC_tran"/>
    <property type="match status" value="1"/>
</dbReference>
<dbReference type="Proteomes" id="UP000280296">
    <property type="component" value="Unassembled WGS sequence"/>
</dbReference>
<reference evidence="8 9" key="2">
    <citation type="submission" date="2019-01" db="EMBL/GenBank/DDBJ databases">
        <title>Tautonia sociabilis, a novel thermotolerant planctomycete of Isosphaeraceae family, isolated from a 4000 m deep subterranean habitat.</title>
        <authorList>
            <person name="Kovaleva O.L."/>
            <person name="Elcheninov A.G."/>
            <person name="Van Heerden E."/>
            <person name="Toshchakov S.V."/>
            <person name="Novikov A."/>
            <person name="Bonch-Osmolovskaya E.A."/>
            <person name="Kublanov I.V."/>
        </authorList>
    </citation>
    <scope>NUCLEOTIDE SEQUENCE [LARGE SCALE GENOMIC DNA]</scope>
    <source>
        <strain evidence="8 9">GM2012</strain>
    </source>
</reference>
<feature type="domain" description="ABC transporter" evidence="6">
    <location>
        <begin position="373"/>
        <end position="607"/>
    </location>
</feature>
<evidence type="ECO:0000256" key="1">
    <source>
        <dbReference type="ARBA" id="ARBA00004651"/>
    </source>
</evidence>
<comment type="subcellular location">
    <subcellularLocation>
        <location evidence="1">Cell membrane</location>
        <topology evidence="1">Multi-pass membrane protein</topology>
    </subcellularLocation>
</comment>
<dbReference type="GO" id="GO:0034040">
    <property type="term" value="F:ATPase-coupled lipid transmembrane transporter activity"/>
    <property type="evidence" value="ECO:0007669"/>
    <property type="project" value="TreeGrafter"/>
</dbReference>
<evidence type="ECO:0000259" key="6">
    <source>
        <dbReference type="PROSITE" id="PS50893"/>
    </source>
</evidence>